<accession>A0A318KJX7</accession>
<comment type="caution">
    <text evidence="1">The sequence shown here is derived from an EMBL/GenBank/DDBJ whole genome shotgun (WGS) entry which is preliminary data.</text>
</comment>
<dbReference type="EMBL" id="QJKI01000011">
    <property type="protein sequence ID" value="PXX78384.1"/>
    <property type="molecule type" value="Genomic_DNA"/>
</dbReference>
<gene>
    <name evidence="1" type="ORF">DFR34_11116</name>
</gene>
<dbReference type="AlphaFoldDB" id="A0A318KJX7"/>
<protein>
    <submittedName>
        <fullName evidence="1">Uncharacterized protein</fullName>
    </submittedName>
</protein>
<dbReference type="RefSeq" id="WP_110390913.1">
    <property type="nucleotide sequence ID" value="NZ_DAIPEO010000077.1"/>
</dbReference>
<sequence length="162" mass="16845">MLSGLAQAHSLDGLLDSVASACQASPALVTLLQSLGQREGEPAQVRQPEQVAAPAELREAFAAPDRVAINEDTWLLGVAARGDWHGVAVTALTRTLSLSEPGGEFAIELSGSPLEVQAALGKHLAFQHSKVAVDGVWQARGAQFVDGVNGENSTALVCPLPF</sequence>
<evidence type="ECO:0000313" key="2">
    <source>
        <dbReference type="Proteomes" id="UP000247555"/>
    </source>
</evidence>
<dbReference type="Proteomes" id="UP000247555">
    <property type="component" value="Unassembled WGS sequence"/>
</dbReference>
<reference evidence="1 2" key="1">
    <citation type="submission" date="2018-05" db="EMBL/GenBank/DDBJ databases">
        <title>Genomic Encyclopedia of Type Strains, Phase IV (KMG-IV): sequencing the most valuable type-strain genomes for metagenomic binning, comparative biology and taxonomic classification.</title>
        <authorList>
            <person name="Goeker M."/>
        </authorList>
    </citation>
    <scope>NUCLEOTIDE SEQUENCE [LARGE SCALE GENOMIC DNA]</scope>
    <source>
        <strain evidence="1 2">DSM 29661</strain>
    </source>
</reference>
<evidence type="ECO:0000313" key="1">
    <source>
        <dbReference type="EMBL" id="PXX78384.1"/>
    </source>
</evidence>
<name>A0A318KJX7_9NEIS</name>
<keyword evidence="2" id="KW-1185">Reference proteome</keyword>
<proteinExistence type="predicted"/>
<dbReference type="OrthoDB" id="9835409at2"/>
<organism evidence="1 2">
    <name type="scientific">Rivihabitans pingtungensis</name>
    <dbReference type="NCBI Taxonomy" id="1054498"/>
    <lineage>
        <taxon>Bacteria</taxon>
        <taxon>Pseudomonadati</taxon>
        <taxon>Pseudomonadota</taxon>
        <taxon>Betaproteobacteria</taxon>
        <taxon>Neisseriales</taxon>
        <taxon>Aquaspirillaceae</taxon>
        <taxon>Rivihabitans</taxon>
    </lineage>
</organism>